<dbReference type="InterPro" id="IPR050834">
    <property type="entry name" value="Glycosyltransf_2"/>
</dbReference>
<evidence type="ECO:0000259" key="3">
    <source>
        <dbReference type="Pfam" id="PF02709"/>
    </source>
</evidence>
<feature type="domain" description="Glycosyltransferase 2-like" evidence="2">
    <location>
        <begin position="19"/>
        <end position="126"/>
    </location>
</feature>
<accession>A0ABP9FAR2</accession>
<feature type="domain" description="Galactosyltransferase C-terminal" evidence="3">
    <location>
        <begin position="193"/>
        <end position="251"/>
    </location>
</feature>
<keyword evidence="5" id="KW-1185">Reference proteome</keyword>
<dbReference type="PANTHER" id="PTHR43685:SF3">
    <property type="entry name" value="SLR2126 PROTEIN"/>
    <property type="match status" value="1"/>
</dbReference>
<dbReference type="Gene3D" id="3.90.550.10">
    <property type="entry name" value="Spore Coat Polysaccharide Biosynthesis Protein SpsA, Chain A"/>
    <property type="match status" value="1"/>
</dbReference>
<evidence type="ECO:0008006" key="6">
    <source>
        <dbReference type="Google" id="ProtNLM"/>
    </source>
</evidence>
<dbReference type="EMBL" id="BAABJH010000005">
    <property type="protein sequence ID" value="GAA4897247.1"/>
    <property type="molecule type" value="Genomic_DNA"/>
</dbReference>
<dbReference type="SUPFAM" id="SSF53448">
    <property type="entry name" value="Nucleotide-diphospho-sugar transferases"/>
    <property type="match status" value="1"/>
</dbReference>
<organism evidence="4 5">
    <name type="scientific">Flaviramulus aquimarinus</name>
    <dbReference type="NCBI Taxonomy" id="1170456"/>
    <lineage>
        <taxon>Bacteria</taxon>
        <taxon>Pseudomonadati</taxon>
        <taxon>Bacteroidota</taxon>
        <taxon>Flavobacteriia</taxon>
        <taxon>Flavobacteriales</taxon>
        <taxon>Flavobacteriaceae</taxon>
        <taxon>Flaviramulus</taxon>
    </lineage>
</organism>
<evidence type="ECO:0000259" key="2">
    <source>
        <dbReference type="Pfam" id="PF00535"/>
    </source>
</evidence>
<dbReference type="Pfam" id="PF00535">
    <property type="entry name" value="Glycos_transf_2"/>
    <property type="match status" value="1"/>
</dbReference>
<protein>
    <recommendedName>
        <fullName evidence="6">Glycosyl transferase family 2</fullName>
    </recommendedName>
</protein>
<dbReference type="Proteomes" id="UP001500433">
    <property type="component" value="Unassembled WGS sequence"/>
</dbReference>
<gene>
    <name evidence="4" type="ORF">GCM10023311_22540</name>
</gene>
<dbReference type="InterPro" id="IPR029044">
    <property type="entry name" value="Nucleotide-diphossugar_trans"/>
</dbReference>
<reference evidence="5" key="1">
    <citation type="journal article" date="2019" name="Int. J. Syst. Evol. Microbiol.">
        <title>The Global Catalogue of Microorganisms (GCM) 10K type strain sequencing project: providing services to taxonomists for standard genome sequencing and annotation.</title>
        <authorList>
            <consortium name="The Broad Institute Genomics Platform"/>
            <consortium name="The Broad Institute Genome Sequencing Center for Infectious Disease"/>
            <person name="Wu L."/>
            <person name="Ma J."/>
        </authorList>
    </citation>
    <scope>NUCLEOTIDE SEQUENCE [LARGE SCALE GENOMIC DNA]</scope>
    <source>
        <strain evidence="5">JCM 18274</strain>
    </source>
</reference>
<dbReference type="CDD" id="cd06420">
    <property type="entry name" value="GT2_Chondriotin_Pol_N"/>
    <property type="match status" value="1"/>
</dbReference>
<dbReference type="InterPro" id="IPR027791">
    <property type="entry name" value="Galactosyl_T_C"/>
</dbReference>
<name>A0ABP9FAR2_9FLAO</name>
<evidence type="ECO:0000256" key="1">
    <source>
        <dbReference type="ARBA" id="ARBA00022679"/>
    </source>
</evidence>
<dbReference type="Pfam" id="PF02709">
    <property type="entry name" value="Glyco_transf_7C"/>
    <property type="match status" value="1"/>
</dbReference>
<dbReference type="InterPro" id="IPR001173">
    <property type="entry name" value="Glyco_trans_2-like"/>
</dbReference>
<sequence>MYGLSKITIFVTMSTFDLSVIISTYNQPKWLEKVLWGYEFQTEINFEIIIADDGSTIETKKVVDNFIASTSMTIMHIWQEDNGFQKTKILNKAIKKASSSYLIFTDGDCIPRHDFVETHLRLKKDNCFLSGGYFKLPSITSNTITRANIEHQECFKLKWLLENGVKKSFKTNKITAKGFKTWFLNAFTPTKATFDGMNVSGWKQDILDVNGFDERMQYGGEDRELGKRLMNKGITFKQVRYSAICLHLYHERPYKNEEALQFNSSIRKLTKKNKLVYTDFGINQSN</sequence>
<keyword evidence="1" id="KW-0808">Transferase</keyword>
<evidence type="ECO:0000313" key="4">
    <source>
        <dbReference type="EMBL" id="GAA4897247.1"/>
    </source>
</evidence>
<proteinExistence type="predicted"/>
<evidence type="ECO:0000313" key="5">
    <source>
        <dbReference type="Proteomes" id="UP001500433"/>
    </source>
</evidence>
<comment type="caution">
    <text evidence="4">The sequence shown here is derived from an EMBL/GenBank/DDBJ whole genome shotgun (WGS) entry which is preliminary data.</text>
</comment>
<dbReference type="PANTHER" id="PTHR43685">
    <property type="entry name" value="GLYCOSYLTRANSFERASE"/>
    <property type="match status" value="1"/>
</dbReference>